<protein>
    <submittedName>
        <fullName evidence="1">Uncharacterized protein</fullName>
    </submittedName>
</protein>
<dbReference type="AlphaFoldDB" id="A0AAP8MBD0"/>
<organism evidence="1 2">
    <name type="scientific">Halioglobus japonicus</name>
    <dbReference type="NCBI Taxonomy" id="930805"/>
    <lineage>
        <taxon>Bacteria</taxon>
        <taxon>Pseudomonadati</taxon>
        <taxon>Pseudomonadota</taxon>
        <taxon>Gammaproteobacteria</taxon>
        <taxon>Cellvibrionales</taxon>
        <taxon>Halieaceae</taxon>
        <taxon>Halioglobus</taxon>
    </lineage>
</organism>
<proteinExistence type="predicted"/>
<reference evidence="1 2" key="1">
    <citation type="submission" date="2018-01" db="EMBL/GenBank/DDBJ databases">
        <title>The draft genome sequence of Halioglobus japonicus S1-36.</title>
        <authorList>
            <person name="Du Z.-J."/>
            <person name="Shi M.-J."/>
        </authorList>
    </citation>
    <scope>NUCLEOTIDE SEQUENCE [LARGE SCALE GENOMIC DNA]</scope>
    <source>
        <strain evidence="1 2">S1-36</strain>
    </source>
</reference>
<name>A0AAP8MBD0_9GAMM</name>
<keyword evidence="2" id="KW-1185">Reference proteome</keyword>
<evidence type="ECO:0000313" key="2">
    <source>
        <dbReference type="Proteomes" id="UP000235162"/>
    </source>
</evidence>
<comment type="caution">
    <text evidence="1">The sequence shown here is derived from an EMBL/GenBank/DDBJ whole genome shotgun (WGS) entry which is preliminary data.</text>
</comment>
<dbReference type="EMBL" id="PKUR01000011">
    <property type="protein sequence ID" value="PLW84504.1"/>
    <property type="molecule type" value="Genomic_DNA"/>
</dbReference>
<evidence type="ECO:0000313" key="1">
    <source>
        <dbReference type="EMBL" id="PLW84504.1"/>
    </source>
</evidence>
<accession>A0AAP8MBD0</accession>
<dbReference type="Proteomes" id="UP000235162">
    <property type="component" value="Unassembled WGS sequence"/>
</dbReference>
<sequence>MRAYNVQKADLLTLHLMRFFLLPLFSPKLFLVLLLAASPAFSQKASGFDEFTIGRKISEIPNFNDQFSCRDDHAYETRLLCVAKNPHQWEVEGYAASSFSLIILKKRIEKIILTVDSGSDKIDRLLSMATIRAAYESKLGPPHESEAKKTYTKYSWINGNTTLSMTEATLFFYANNFSELESRDALHDW</sequence>
<gene>
    <name evidence="1" type="ORF">C0029_18815</name>
</gene>